<comment type="catalytic activity">
    <reaction evidence="1">
        <text>L-histidyl-[protein] + phosphoenolpyruvate = N(pros)-phospho-L-histidyl-[protein] + pyruvate</text>
        <dbReference type="Rhea" id="RHEA:23880"/>
        <dbReference type="Rhea" id="RHEA-COMP:9745"/>
        <dbReference type="Rhea" id="RHEA-COMP:9746"/>
        <dbReference type="ChEBI" id="CHEBI:15361"/>
        <dbReference type="ChEBI" id="CHEBI:29979"/>
        <dbReference type="ChEBI" id="CHEBI:58702"/>
        <dbReference type="ChEBI" id="CHEBI:64837"/>
        <dbReference type="EC" id="2.7.3.9"/>
    </reaction>
</comment>
<dbReference type="InterPro" id="IPR006318">
    <property type="entry name" value="PTS_EI-like"/>
</dbReference>
<dbReference type="SUPFAM" id="SSF47831">
    <property type="entry name" value="Enzyme I of the PEP:sugar phosphotransferase system HPr-binding (sub)domain"/>
    <property type="match status" value="1"/>
</dbReference>
<dbReference type="GO" id="GO:0046872">
    <property type="term" value="F:metal ion binding"/>
    <property type="evidence" value="ECO:0007669"/>
    <property type="project" value="UniProtKB-KW"/>
</dbReference>
<organism evidence="23 24">
    <name type="scientific">Geodermatophilus obscurus</name>
    <dbReference type="NCBI Taxonomy" id="1861"/>
    <lineage>
        <taxon>Bacteria</taxon>
        <taxon>Bacillati</taxon>
        <taxon>Actinomycetota</taxon>
        <taxon>Actinomycetes</taxon>
        <taxon>Geodermatophilales</taxon>
        <taxon>Geodermatophilaceae</taxon>
        <taxon>Geodermatophilus</taxon>
    </lineage>
</organism>
<evidence type="ECO:0000259" key="22">
    <source>
        <dbReference type="PROSITE" id="PS51350"/>
    </source>
</evidence>
<dbReference type="InterPro" id="IPR050499">
    <property type="entry name" value="PEP-utilizing_PTS_enzyme"/>
</dbReference>
<dbReference type="InterPro" id="IPR001020">
    <property type="entry name" value="PTS_HPr_His_P_site"/>
</dbReference>
<dbReference type="PANTHER" id="PTHR46244:SF6">
    <property type="entry name" value="PHOSPHOENOLPYRUVATE-PROTEIN PHOSPHOTRANSFERASE"/>
    <property type="match status" value="1"/>
</dbReference>
<dbReference type="EC" id="2.7.3.9" evidence="9"/>
<evidence type="ECO:0000256" key="3">
    <source>
        <dbReference type="ARBA" id="ARBA00001946"/>
    </source>
</evidence>
<dbReference type="SUPFAM" id="SSF52009">
    <property type="entry name" value="Phosphohistidine domain"/>
    <property type="match status" value="1"/>
</dbReference>
<dbReference type="PANTHER" id="PTHR46244">
    <property type="entry name" value="PHOSPHOENOLPYRUVATE-PROTEIN PHOSPHOTRANSFERASE"/>
    <property type="match status" value="1"/>
</dbReference>
<keyword evidence="14" id="KW-0808">Transferase</keyword>
<evidence type="ECO:0000259" key="21">
    <source>
        <dbReference type="PROSITE" id="PS51096"/>
    </source>
</evidence>
<comment type="subcellular location">
    <subcellularLocation>
        <location evidence="6">Cytoplasm</location>
    </subcellularLocation>
</comment>
<dbReference type="InterPro" id="IPR000121">
    <property type="entry name" value="PEP_util_C"/>
</dbReference>
<dbReference type="NCBIfam" id="TIGR02364">
    <property type="entry name" value="dha_pts"/>
    <property type="match status" value="1"/>
</dbReference>
<dbReference type="Pfam" id="PF05524">
    <property type="entry name" value="PEP-utilisers_N"/>
    <property type="match status" value="1"/>
</dbReference>
<protein>
    <recommendedName>
        <fullName evidence="10">Phosphocarrier protein HPr</fullName>
        <ecNumber evidence="8">2.7.1.121</ecNumber>
        <ecNumber evidence="9">2.7.3.9</ecNumber>
    </recommendedName>
</protein>
<dbReference type="EC" id="2.7.1.121" evidence="8"/>
<keyword evidence="18" id="KW-0460">Magnesium</keyword>
<feature type="domain" description="HPr" evidence="22">
    <location>
        <begin position="157"/>
        <end position="247"/>
    </location>
</feature>
<dbReference type="PRINTS" id="PR00107">
    <property type="entry name" value="PHOSPHOCPHPR"/>
</dbReference>
<keyword evidence="24" id="KW-1185">Reference proteome</keyword>
<dbReference type="InterPro" id="IPR036637">
    <property type="entry name" value="Phosphohistidine_dom_sf"/>
</dbReference>
<dbReference type="InterPro" id="IPR023151">
    <property type="entry name" value="PEP_util_CS"/>
</dbReference>
<dbReference type="GO" id="GO:0008965">
    <property type="term" value="F:phosphoenolpyruvate-protein phosphotransferase activity"/>
    <property type="evidence" value="ECO:0007669"/>
    <property type="project" value="UniProtKB-EC"/>
</dbReference>
<comment type="cofactor">
    <cofactor evidence="3">
        <name>Mg(2+)</name>
        <dbReference type="ChEBI" id="CHEBI:18420"/>
    </cofactor>
</comment>
<dbReference type="AlphaFoldDB" id="A0A1I5IHC1"/>
<dbReference type="GO" id="GO:0005737">
    <property type="term" value="C:cytoplasm"/>
    <property type="evidence" value="ECO:0007669"/>
    <property type="project" value="UniProtKB-SubCell"/>
</dbReference>
<dbReference type="InterPro" id="IPR015813">
    <property type="entry name" value="Pyrv/PenolPyrv_kinase-like_dom"/>
</dbReference>
<dbReference type="GO" id="GO:0047324">
    <property type="term" value="F:phosphoenolpyruvate-glycerone phosphotransferase activity"/>
    <property type="evidence" value="ECO:0007669"/>
    <property type="project" value="UniProtKB-EC"/>
</dbReference>
<evidence type="ECO:0000256" key="12">
    <source>
        <dbReference type="ARBA" id="ARBA00022490"/>
    </source>
</evidence>
<dbReference type="InterPro" id="IPR040442">
    <property type="entry name" value="Pyrv_kinase-like_dom_sf"/>
</dbReference>
<evidence type="ECO:0000313" key="23">
    <source>
        <dbReference type="EMBL" id="SFO59461.1"/>
    </source>
</evidence>
<dbReference type="Gene3D" id="1.10.274.10">
    <property type="entry name" value="PtsI, HPr-binding domain"/>
    <property type="match status" value="1"/>
</dbReference>
<comment type="catalytic activity">
    <reaction evidence="2">
        <text>dihydroxyacetone + phosphoenolpyruvate = dihydroxyacetone phosphate + pyruvate</text>
        <dbReference type="Rhea" id="RHEA:18381"/>
        <dbReference type="ChEBI" id="CHEBI:15361"/>
        <dbReference type="ChEBI" id="CHEBI:16016"/>
        <dbReference type="ChEBI" id="CHEBI:57642"/>
        <dbReference type="ChEBI" id="CHEBI:58702"/>
        <dbReference type="EC" id="2.7.1.121"/>
    </reaction>
</comment>
<evidence type="ECO:0000256" key="6">
    <source>
        <dbReference type="ARBA" id="ARBA00004496"/>
    </source>
</evidence>
<evidence type="ECO:0000256" key="16">
    <source>
        <dbReference type="ARBA" id="ARBA00022723"/>
    </source>
</evidence>
<dbReference type="InterPro" id="IPR008731">
    <property type="entry name" value="PTS_EIN"/>
</dbReference>
<keyword evidence="17" id="KW-0418">Kinase</keyword>
<sequence length="821" mass="83256">MTDTGAAGARVGIVVVSHSRALAEAAVGLAAEMVSGRDARIAVAAGLDETTFGTDAVRIAAAVEEVDDGDGVVVLMDVGSALLSAEMALELLPDEVRDRVVLSPAPLVEGLLVASVVAAGGADRAEVAAEARAALLAKDTQLDTVPAEEPAPAAEGHLTGSFVVANPHGLHARPAARLVAEVRRRDADVALRNLTTGAGPVPAGSLSRVATLGALRGHEVEVSATGREARAAVDGVLALAARSFDEVAVPGPAADESATTPSAGPVATSPGVAVGPAVRLTTAPVRVDERPAGPPEAEERRLTDALAAVRRDVERTRDRTAPGQAGVFEAHLLLLDDAELTGAARTGIEAGVSAAGAWARAVSALEAQWAALPDPYLRARAADVRAVGDQVLRALAGEAPVQAVDVDGVLLADDLTPAQAGGLDPGRVLGVALAGGSPTSHAAILVRSLGIPAVVAAGAGLLDVPDGTPLVVDGTAGRVLVDPPTGVVAGYRTRQRELADERARDAAEAPREAVTRDGRRVVVGANVGSVADARAAATAGADGAGLVRTEILFLDRDRPPTAEEQEREYLAVLDAFAGRPVTIRTLDVGGDKPLRYLPQPPEANPFLGVRGVRLSLTRPDLLRTQLAAVCRAAARGPVRVMVPMVSVVEEVLAVRRLLTEAAAPGPVPAGLRVGVMVEVPAVALNVEAFLPHVDFLSIGTNDLTQYTLAAERGHPALAALADPLDPAVLRLVGETASRAAGRATVSVCGEVAADPLAVPVLVGLGVQELSVAPSAVAGTKAAVRRLDSGACVELARRCLAATGAAEVRALVRAAQDAPPSA</sequence>
<dbReference type="SUPFAM" id="SSF53062">
    <property type="entry name" value="PTS system fructose IIA component-like"/>
    <property type="match status" value="1"/>
</dbReference>
<keyword evidence="11" id="KW-0813">Transport</keyword>
<evidence type="ECO:0000256" key="13">
    <source>
        <dbReference type="ARBA" id="ARBA00022597"/>
    </source>
</evidence>
<evidence type="ECO:0000256" key="10">
    <source>
        <dbReference type="ARBA" id="ARBA00020422"/>
    </source>
</evidence>
<comment type="similarity">
    <text evidence="7">Belongs to the PEP-utilizing enzyme family.</text>
</comment>
<keyword evidence="16" id="KW-0479">Metal-binding</keyword>
<evidence type="ECO:0000256" key="18">
    <source>
        <dbReference type="ARBA" id="ARBA00022842"/>
    </source>
</evidence>
<dbReference type="SUPFAM" id="SSF55594">
    <property type="entry name" value="HPr-like"/>
    <property type="match status" value="1"/>
</dbReference>
<dbReference type="SUPFAM" id="SSF51621">
    <property type="entry name" value="Phosphoenolpyruvate/pyruvate domain"/>
    <property type="match status" value="1"/>
</dbReference>
<evidence type="ECO:0000256" key="17">
    <source>
        <dbReference type="ARBA" id="ARBA00022777"/>
    </source>
</evidence>
<dbReference type="NCBIfam" id="TIGR01417">
    <property type="entry name" value="PTS_I_fam"/>
    <property type="match status" value="1"/>
</dbReference>
<gene>
    <name evidence="23" type="ORF">SAMN05660359_04570</name>
</gene>
<reference evidence="24" key="1">
    <citation type="submission" date="2016-10" db="EMBL/GenBank/DDBJ databases">
        <authorList>
            <person name="Varghese N."/>
            <person name="Submissions S."/>
        </authorList>
    </citation>
    <scope>NUCLEOTIDE SEQUENCE [LARGE SCALE GENOMIC DNA]</scope>
    <source>
        <strain evidence="24">DSM 43161</strain>
    </source>
</reference>
<dbReference type="CDD" id="cd00367">
    <property type="entry name" value="PTS-HPr_like"/>
    <property type="match status" value="1"/>
</dbReference>
<dbReference type="InterPro" id="IPR036618">
    <property type="entry name" value="PtsI_HPr-bd_sf"/>
</dbReference>
<dbReference type="InterPro" id="IPR035895">
    <property type="entry name" value="HPr-like_sf"/>
</dbReference>
<comment type="function">
    <text evidence="5">General (non sugar-specific) component of the phosphoenolpyruvate-dependent sugar phosphotransferase system (sugar PTS). This major carbohydrate active-transport system catalyzes the phosphorylation of incoming sugar substrates concomitantly with their translocation across the cell membrane. The phosphoryl group from phosphoenolpyruvate (PEP) is transferred to the phosphoryl carrier protein HPr by enzyme I. Phospho-HPr then transfers it to the PTS EIIA domain.</text>
</comment>
<keyword evidence="15" id="KW-0598">Phosphotransferase system</keyword>
<dbReference type="Gene3D" id="3.20.20.60">
    <property type="entry name" value="Phosphoenolpyruvate-binding domains"/>
    <property type="match status" value="1"/>
</dbReference>
<dbReference type="InterPro" id="IPR004701">
    <property type="entry name" value="PTS_EIIA_man-typ"/>
</dbReference>
<dbReference type="InterPro" id="IPR000032">
    <property type="entry name" value="HPr-like"/>
</dbReference>
<evidence type="ECO:0000313" key="24">
    <source>
        <dbReference type="Proteomes" id="UP000183642"/>
    </source>
</evidence>
<dbReference type="PROSITE" id="PS00369">
    <property type="entry name" value="PTS_HPR_HIS"/>
    <property type="match status" value="1"/>
</dbReference>
<accession>A0A1I5IHC1</accession>
<dbReference type="PROSITE" id="PS00742">
    <property type="entry name" value="PEP_ENZYMES_2"/>
    <property type="match status" value="1"/>
</dbReference>
<dbReference type="Gene3D" id="3.30.1340.10">
    <property type="entry name" value="HPr-like"/>
    <property type="match status" value="1"/>
</dbReference>
<evidence type="ECO:0000256" key="2">
    <source>
        <dbReference type="ARBA" id="ARBA00001113"/>
    </source>
</evidence>
<evidence type="ECO:0000256" key="5">
    <source>
        <dbReference type="ARBA" id="ARBA00003681"/>
    </source>
</evidence>
<dbReference type="InterPro" id="IPR036662">
    <property type="entry name" value="PTS_EIIA_man-typ_sf"/>
</dbReference>
<dbReference type="Pfam" id="PF03610">
    <property type="entry name" value="EIIA-man"/>
    <property type="match status" value="1"/>
</dbReference>
<evidence type="ECO:0000256" key="15">
    <source>
        <dbReference type="ARBA" id="ARBA00022683"/>
    </source>
</evidence>
<evidence type="ECO:0000256" key="9">
    <source>
        <dbReference type="ARBA" id="ARBA00012232"/>
    </source>
</evidence>
<feature type="region of interest" description="Disordered" evidence="20">
    <location>
        <begin position="251"/>
        <end position="271"/>
    </location>
</feature>
<evidence type="ECO:0000256" key="11">
    <source>
        <dbReference type="ARBA" id="ARBA00022448"/>
    </source>
</evidence>
<comment type="function">
    <text evidence="4">Component of the dihydroxyacetone kinase complex, which is responsible for the phosphoenolpyruvate (PEP)-dependent phosphorylation of dihydroxyacetone. DhaM serves as the phosphoryl donor. Is phosphorylated by phosphoenolpyruvate in an EI- and HPr-dependent reaction, and a phosphorelay system on histidine residues finally leads to phosphoryl transfer to DhaL and dihydroxyacetone.</text>
</comment>
<dbReference type="GO" id="GO:0009401">
    <property type="term" value="P:phosphoenolpyruvate-dependent sugar phosphotransferase system"/>
    <property type="evidence" value="ECO:0007669"/>
    <property type="project" value="UniProtKB-KW"/>
</dbReference>
<comment type="subunit">
    <text evidence="19">Homodimer. The dihydroxyacetone kinase complex is composed of a homodimer of DhaM, a homodimer of DhaK and the subunit DhaL.</text>
</comment>
<dbReference type="PRINTS" id="PR01736">
    <property type="entry name" value="PHPHTRNFRASE"/>
</dbReference>
<dbReference type="Gene3D" id="3.50.30.10">
    <property type="entry name" value="Phosphohistidine domain"/>
    <property type="match status" value="1"/>
</dbReference>
<proteinExistence type="inferred from homology"/>
<name>A0A1I5IHC1_9ACTN</name>
<dbReference type="Pfam" id="PF02896">
    <property type="entry name" value="PEP-utilizers_C"/>
    <property type="match status" value="1"/>
</dbReference>
<dbReference type="InterPro" id="IPR008279">
    <property type="entry name" value="PEP-util_enz_mobile_dom"/>
</dbReference>
<dbReference type="RefSeq" id="WP_075015806.1">
    <property type="nucleotide sequence ID" value="NZ_FOWE01000014.1"/>
</dbReference>
<evidence type="ECO:0000256" key="8">
    <source>
        <dbReference type="ARBA" id="ARBA00012095"/>
    </source>
</evidence>
<dbReference type="GO" id="GO:0016020">
    <property type="term" value="C:membrane"/>
    <property type="evidence" value="ECO:0007669"/>
    <property type="project" value="InterPro"/>
</dbReference>
<evidence type="ECO:0000256" key="14">
    <source>
        <dbReference type="ARBA" id="ARBA00022679"/>
    </source>
</evidence>
<evidence type="ECO:0000256" key="7">
    <source>
        <dbReference type="ARBA" id="ARBA00007837"/>
    </source>
</evidence>
<dbReference type="InterPro" id="IPR012844">
    <property type="entry name" value="DhaM_N"/>
</dbReference>
<evidence type="ECO:0000256" key="20">
    <source>
        <dbReference type="SAM" id="MobiDB-lite"/>
    </source>
</evidence>
<dbReference type="Pfam" id="PF00381">
    <property type="entry name" value="PTS-HPr"/>
    <property type="match status" value="1"/>
</dbReference>
<dbReference type="PROSITE" id="PS51096">
    <property type="entry name" value="PTS_EIIA_TYPE_4"/>
    <property type="match status" value="1"/>
</dbReference>
<dbReference type="Pfam" id="PF00391">
    <property type="entry name" value="PEP-utilizers"/>
    <property type="match status" value="1"/>
</dbReference>
<feature type="domain" description="PTS EIIA type-4" evidence="21">
    <location>
        <begin position="10"/>
        <end position="145"/>
    </location>
</feature>
<evidence type="ECO:0000256" key="19">
    <source>
        <dbReference type="ARBA" id="ARBA00046577"/>
    </source>
</evidence>
<keyword evidence="13" id="KW-0762">Sugar transport</keyword>
<dbReference type="Proteomes" id="UP000183642">
    <property type="component" value="Unassembled WGS sequence"/>
</dbReference>
<dbReference type="EMBL" id="FOWE01000014">
    <property type="protein sequence ID" value="SFO59461.1"/>
    <property type="molecule type" value="Genomic_DNA"/>
</dbReference>
<dbReference type="Gene3D" id="3.40.50.510">
    <property type="entry name" value="Phosphotransferase system, mannose-type IIA component"/>
    <property type="match status" value="1"/>
</dbReference>
<evidence type="ECO:0000256" key="4">
    <source>
        <dbReference type="ARBA" id="ARBA00002788"/>
    </source>
</evidence>
<dbReference type="PROSITE" id="PS51350">
    <property type="entry name" value="PTS_HPR_DOM"/>
    <property type="match status" value="1"/>
</dbReference>
<keyword evidence="12" id="KW-0963">Cytoplasm</keyword>
<evidence type="ECO:0000256" key="1">
    <source>
        <dbReference type="ARBA" id="ARBA00000683"/>
    </source>
</evidence>